<dbReference type="GO" id="GO:0031167">
    <property type="term" value="P:rRNA methylation"/>
    <property type="evidence" value="ECO:0007669"/>
    <property type="project" value="InterPro"/>
</dbReference>
<dbReference type="CDD" id="cd02440">
    <property type="entry name" value="AdoMet_MTases"/>
    <property type="match status" value="1"/>
</dbReference>
<evidence type="ECO:0000256" key="1">
    <source>
        <dbReference type="ARBA" id="ARBA00022603"/>
    </source>
</evidence>
<dbReference type="PANTHER" id="PTHR43542">
    <property type="entry name" value="METHYLTRANSFERASE"/>
    <property type="match status" value="1"/>
</dbReference>
<dbReference type="PIRSF" id="PIRSF004553">
    <property type="entry name" value="CHP00095"/>
    <property type="match status" value="1"/>
</dbReference>
<dbReference type="PROSITE" id="PS00092">
    <property type="entry name" value="N6_MTASE"/>
    <property type="match status" value="1"/>
</dbReference>
<dbReference type="AlphaFoldDB" id="A0A4R1KVA0"/>
<dbReference type="SUPFAM" id="SSF53335">
    <property type="entry name" value="S-adenosyl-L-methionine-dependent methyltransferases"/>
    <property type="match status" value="1"/>
</dbReference>
<name>A0A4R1KVA0_9FLAO</name>
<keyword evidence="1 3" id="KW-0489">Methyltransferase</keyword>
<dbReference type="OrthoDB" id="9803017at2"/>
<evidence type="ECO:0000256" key="2">
    <source>
        <dbReference type="ARBA" id="ARBA00022679"/>
    </source>
</evidence>
<evidence type="ECO:0000313" key="3">
    <source>
        <dbReference type="EMBL" id="TCK69105.1"/>
    </source>
</evidence>
<proteinExistence type="predicted"/>
<dbReference type="InterPro" id="IPR029063">
    <property type="entry name" value="SAM-dependent_MTases_sf"/>
</dbReference>
<dbReference type="NCBIfam" id="TIGR00095">
    <property type="entry name" value="16S rRNA (guanine(966)-N(2))-methyltransferase RsmD"/>
    <property type="match status" value="1"/>
</dbReference>
<gene>
    <name evidence="3" type="ORF">DFQ05_0620</name>
</gene>
<evidence type="ECO:0000313" key="4">
    <source>
        <dbReference type="Proteomes" id="UP000295714"/>
    </source>
</evidence>
<dbReference type="GO" id="GO:0008168">
    <property type="term" value="F:methyltransferase activity"/>
    <property type="evidence" value="ECO:0007669"/>
    <property type="project" value="UniProtKB-KW"/>
</dbReference>
<dbReference type="Proteomes" id="UP000295714">
    <property type="component" value="Unassembled WGS sequence"/>
</dbReference>
<keyword evidence="2 3" id="KW-0808">Transferase</keyword>
<protein>
    <submittedName>
        <fullName evidence="3">16S rRNA (Guanine(966)-N(2))-methyltransferase RsmD</fullName>
    </submittedName>
</protein>
<dbReference type="GO" id="GO:0003676">
    <property type="term" value="F:nucleic acid binding"/>
    <property type="evidence" value="ECO:0007669"/>
    <property type="project" value="InterPro"/>
</dbReference>
<organism evidence="3 4">
    <name type="scientific">Winogradskyella wandonensis</name>
    <dbReference type="NCBI Taxonomy" id="1442586"/>
    <lineage>
        <taxon>Bacteria</taxon>
        <taxon>Pseudomonadati</taxon>
        <taxon>Bacteroidota</taxon>
        <taxon>Flavobacteriia</taxon>
        <taxon>Flavobacteriales</taxon>
        <taxon>Flavobacteriaceae</taxon>
        <taxon>Winogradskyella</taxon>
    </lineage>
</organism>
<dbReference type="InterPro" id="IPR004398">
    <property type="entry name" value="RNA_MeTrfase_RsmD"/>
</dbReference>
<reference evidence="3 4" key="1">
    <citation type="journal article" date="2015" name="Stand. Genomic Sci.">
        <title>Genomic Encyclopedia of Bacterial and Archaeal Type Strains, Phase III: the genomes of soil and plant-associated and newly described type strains.</title>
        <authorList>
            <person name="Whitman W.B."/>
            <person name="Woyke T."/>
            <person name="Klenk H.P."/>
            <person name="Zhou Y."/>
            <person name="Lilburn T.G."/>
            <person name="Beck B.J."/>
            <person name="De Vos P."/>
            <person name="Vandamme P."/>
            <person name="Eisen J.A."/>
            <person name="Garrity G."/>
            <person name="Hugenholtz P."/>
            <person name="Kyrpides N.C."/>
        </authorList>
    </citation>
    <scope>NUCLEOTIDE SEQUENCE [LARGE SCALE GENOMIC DNA]</scope>
    <source>
        <strain evidence="3 4">CECT 8445</strain>
    </source>
</reference>
<dbReference type="Gene3D" id="3.40.50.150">
    <property type="entry name" value="Vaccinia Virus protein VP39"/>
    <property type="match status" value="1"/>
</dbReference>
<comment type="caution">
    <text evidence="3">The sequence shown here is derived from an EMBL/GenBank/DDBJ whole genome shotgun (WGS) entry which is preliminary data.</text>
</comment>
<dbReference type="InterPro" id="IPR002052">
    <property type="entry name" value="DNA_methylase_N6_adenine_CS"/>
</dbReference>
<dbReference type="PANTHER" id="PTHR43542:SF1">
    <property type="entry name" value="METHYLTRANSFERASE"/>
    <property type="match status" value="1"/>
</dbReference>
<dbReference type="Pfam" id="PF03602">
    <property type="entry name" value="Cons_hypoth95"/>
    <property type="match status" value="1"/>
</dbReference>
<sequence length="181" mass="20648">MRIISGQFKGRKIQAPKQLPVRPTTDMAKEALFNILNNRYYFDDISVLDLFSGTGNISYEFASRGTENILAVDANFGCIKFINKTAEDFDMPIKTVKSDVFKFLENSKQQFTIIFADPPYDFGLEAFAKIPEFVFNNKLLEEDGLLIVEHSKHTDLSKLDYYNLSKSYGGNTFSFFEAAKK</sequence>
<keyword evidence="4" id="KW-1185">Reference proteome</keyword>
<dbReference type="EMBL" id="SMGI01000001">
    <property type="protein sequence ID" value="TCK69105.1"/>
    <property type="molecule type" value="Genomic_DNA"/>
</dbReference>
<accession>A0A4R1KVA0</accession>
<dbReference type="RefSeq" id="WP_132703458.1">
    <property type="nucleotide sequence ID" value="NZ_SMGI01000001.1"/>
</dbReference>